<dbReference type="ExpressionAtlas" id="A0A2R8YCW7">
    <property type="expression patterns" value="baseline and differential"/>
</dbReference>
<dbReference type="InterPro" id="IPR022188">
    <property type="entry name" value="TASOR_DUF3715"/>
</dbReference>
<feature type="non-terminal residue" evidence="2">
    <location>
        <position position="117"/>
    </location>
</feature>
<evidence type="ECO:0000313" key="3">
    <source>
        <dbReference type="Proteomes" id="UP000005640"/>
    </source>
</evidence>
<dbReference type="MassIVE" id="A0A2R8YCW7"/>
<reference evidence="2" key="4">
    <citation type="submission" date="2025-08" db="UniProtKB">
        <authorList>
            <consortium name="Ensembl"/>
        </authorList>
    </citation>
    <scope>IDENTIFICATION</scope>
</reference>
<accession>A0A2R8YCW7</accession>
<dbReference type="HGNC" id="HGNC:23484">
    <property type="gene designation" value="TASOR2"/>
</dbReference>
<reference evidence="2 3" key="3">
    <citation type="journal article" date="2004" name="Nature">
        <title>Finishing the euchromatic sequence of the human genome.</title>
        <authorList>
            <consortium name="International Human Genome Sequencing Consortium"/>
        </authorList>
    </citation>
    <scope>NUCLEOTIDE SEQUENCE [LARGE SCALE GENOMIC DNA]</scope>
</reference>
<protein>
    <submittedName>
        <fullName evidence="2">Transcription activation suppressor family member 2</fullName>
    </submittedName>
</protein>
<dbReference type="GeneTree" id="ENSGT00530000063735"/>
<dbReference type="EMBL" id="AL596094">
    <property type="status" value="NOT_ANNOTATED_CDS"/>
    <property type="molecule type" value="Genomic_DNA"/>
</dbReference>
<dbReference type="Ensembl" id="ENST00000463468.5">
    <property type="protein sequence ID" value="ENSP00000493492.1"/>
    <property type="gene ID" value="ENSG00000108021.23"/>
</dbReference>
<name>A0A2R8YCW7_HUMAN</name>
<gene>
    <name evidence="2" type="primary">TASOR2</name>
</gene>
<feature type="domain" description="TASOR pseudo-PARP" evidence="1">
    <location>
        <begin position="69"/>
        <end position="117"/>
    </location>
</feature>
<keyword evidence="3" id="KW-1185">Reference proteome</keyword>
<dbReference type="Antibodypedia" id="51208">
    <property type="antibodies" value="23 antibodies from 9 providers"/>
</dbReference>
<dbReference type="Pfam" id="PF12509">
    <property type="entry name" value="DUF3715"/>
    <property type="match status" value="1"/>
</dbReference>
<reference evidence="2" key="2">
    <citation type="journal article" date="2004" name="Nature">
        <title>The DNA sequence and comparative analysis of human chromosome 10.</title>
        <authorList>
            <person name="Deloukas P."/>
            <person name="Earthrowl M.E."/>
            <person name="Grafham D.V."/>
            <person name="Rubenfield M."/>
            <person name="French L."/>
            <person name="Steward C.A."/>
            <person name="Sims S.K."/>
            <person name="Jones M.C."/>
            <person name="Searle S."/>
            <person name="Scott C."/>
            <person name="Howe K."/>
            <person name="Hunt S.E."/>
            <person name="Andrews T.D."/>
            <person name="Gilbert J.G."/>
            <person name="Swarbreck D."/>
            <person name="Ashurst J.L."/>
            <person name="Taylor A."/>
            <person name="Battles J."/>
            <person name="Bird C.P."/>
            <person name="Ainscough R."/>
            <person name="Almeida J.P."/>
            <person name="Ashwell R.I."/>
            <person name="Ambrose K.D."/>
            <person name="Babbage A.K."/>
            <person name="Bagguley C.L."/>
            <person name="Bailey J."/>
            <person name="Banerjee R."/>
            <person name="Bates K."/>
            <person name="Beasley H."/>
            <person name="Bray-Allen S."/>
            <person name="Brown A.J."/>
            <person name="Brown J.Y."/>
            <person name="Burford D.C."/>
            <person name="Burrill W."/>
            <person name="Burton J."/>
            <person name="Cahill P."/>
            <person name="Camire D."/>
            <person name="Carter N.P."/>
            <person name="Chapman J.C."/>
            <person name="Clark S.Y."/>
            <person name="Clarke G."/>
            <person name="Clee C.M."/>
            <person name="Clegg S."/>
            <person name="Corby N."/>
            <person name="Coulson A."/>
            <person name="Dhami P."/>
            <person name="Dutta I."/>
            <person name="Dunn M."/>
            <person name="Faulkner L."/>
            <person name="Frankish A."/>
            <person name="Frankland J.A."/>
            <person name="Garner P."/>
            <person name="Garnett J."/>
            <person name="Gribble S."/>
            <person name="Griffiths C."/>
            <person name="Grocock R."/>
            <person name="Gustafson E."/>
            <person name="Hammond S."/>
            <person name="Harley J.L."/>
            <person name="Hart E."/>
            <person name="Heath P.D."/>
            <person name="Ho T.P."/>
            <person name="Hopkins B."/>
            <person name="Horne J."/>
            <person name="Howden P.J."/>
            <person name="Huckle E."/>
            <person name="Hynds C."/>
            <person name="Johnson C."/>
            <person name="Johnson D."/>
            <person name="Kana A."/>
            <person name="Kay M."/>
            <person name="Kimberley A.M."/>
            <person name="Kershaw J.K."/>
            <person name="Kokkinaki M."/>
            <person name="Laird G.K."/>
            <person name="Lawlor S."/>
            <person name="Lee H.M."/>
            <person name="Leongamornlert D.A."/>
            <person name="Laird G."/>
            <person name="Lloyd C."/>
            <person name="Lloyd D.M."/>
            <person name="Loveland J."/>
            <person name="Lovell J."/>
            <person name="McLaren S."/>
            <person name="McLay K.E."/>
            <person name="McMurray A."/>
            <person name="Mashreghi-Mohammadi M."/>
            <person name="Matthews L."/>
            <person name="Milne S."/>
            <person name="Nickerson T."/>
            <person name="Nguyen M."/>
            <person name="Overton-Larty E."/>
            <person name="Palmer S.A."/>
            <person name="Pearce A.V."/>
            <person name="Peck A.I."/>
            <person name="Pelan S."/>
            <person name="Phillimore B."/>
            <person name="Porter K."/>
            <person name="Rice C.M."/>
            <person name="Rogosin A."/>
            <person name="Ross M.T."/>
            <person name="Sarafidou T."/>
            <person name="Sehra H.K."/>
            <person name="Shownkeen R."/>
            <person name="Skuce C.D."/>
            <person name="Smith M."/>
            <person name="Standring L."/>
            <person name="Sycamore N."/>
            <person name="Tester J."/>
            <person name="Thorpe A."/>
            <person name="Torcasso W."/>
            <person name="Tracey A."/>
            <person name="Tromans A."/>
            <person name="Tsolas J."/>
            <person name="Wall M."/>
            <person name="Walsh J."/>
            <person name="Wang H."/>
            <person name="Weinstock K."/>
            <person name="West A.P."/>
            <person name="Willey D.L."/>
            <person name="Whitehead S.L."/>
            <person name="Wilming L."/>
            <person name="Wray P.W."/>
            <person name="Young L."/>
            <person name="Chen Y."/>
            <person name="Lovering R.C."/>
            <person name="Moschonas N.K."/>
            <person name="Siebert R."/>
            <person name="Fechtel K."/>
            <person name="Bentley D."/>
            <person name="Durbin R."/>
            <person name="Hubbard T."/>
            <person name="Doucette-Stamm L."/>
            <person name="Beck S."/>
            <person name="Smith D.R."/>
            <person name="Rogers J."/>
        </authorList>
    </citation>
    <scope>NUCLEOTIDE SEQUENCE [LARGE SCALE GENOMIC DNA]</scope>
</reference>
<dbReference type="PANTHER" id="PTHR16207:SF10">
    <property type="entry name" value="PROTEIN TASOR 2"/>
    <property type="match status" value="1"/>
</dbReference>
<dbReference type="OrthoDB" id="5960959at2759"/>
<dbReference type="GO" id="GO:0045814">
    <property type="term" value="P:negative regulation of gene expression, epigenetic"/>
    <property type="evidence" value="ECO:0007669"/>
    <property type="project" value="InterPro"/>
</dbReference>
<keyword evidence="4" id="KW-1267">Proteomics identification</keyword>
<dbReference type="InterPro" id="IPR046432">
    <property type="entry name" value="TASOR"/>
</dbReference>
<dbReference type="OpenTargets" id="ENSG00000108021"/>
<dbReference type="SMR" id="A0A2R8YCW7"/>
<evidence type="ECO:0000259" key="1">
    <source>
        <dbReference type="Pfam" id="PF12509"/>
    </source>
</evidence>
<evidence type="ECO:0007829" key="4">
    <source>
        <dbReference type="PeptideAtlas" id="A0A2R8YCW7"/>
    </source>
</evidence>
<dbReference type="AlphaFoldDB" id="A0A2R8YCW7"/>
<organism evidence="2 3">
    <name type="scientific">Homo sapiens</name>
    <name type="common">Human</name>
    <dbReference type="NCBI Taxonomy" id="9606"/>
    <lineage>
        <taxon>Eukaryota</taxon>
        <taxon>Metazoa</taxon>
        <taxon>Chordata</taxon>
        <taxon>Craniata</taxon>
        <taxon>Vertebrata</taxon>
        <taxon>Euteleostomi</taxon>
        <taxon>Mammalia</taxon>
        <taxon>Eutheria</taxon>
        <taxon>Euarchontoglires</taxon>
        <taxon>Primates</taxon>
        <taxon>Haplorrhini</taxon>
        <taxon>Catarrhini</taxon>
        <taxon>Hominidae</taxon>
        <taxon>Homo</taxon>
    </lineage>
</organism>
<dbReference type="Bgee" id="ENSG00000108021">
    <property type="expression patterns" value="Expressed in secondary oocyte and 206 other cell types or tissues"/>
</dbReference>
<reference evidence="2 3" key="1">
    <citation type="journal article" date="2001" name="Nature">
        <title>Initial sequencing and analysis of the human genome.</title>
        <authorList>
            <consortium name="International Human Genome Sequencing Consortium"/>
            <person name="Lander E.S."/>
            <person name="Linton L.M."/>
            <person name="Birren B."/>
            <person name="Nusbaum C."/>
            <person name="Zody M.C."/>
            <person name="Baldwin J."/>
            <person name="Devon K."/>
            <person name="Dewar K."/>
            <person name="Doyle M."/>
            <person name="FitzHugh W."/>
            <person name="Funke R."/>
            <person name="Gage D."/>
            <person name="Harris K."/>
            <person name="Heaford A."/>
            <person name="Howland J."/>
            <person name="Kann L."/>
            <person name="Lehoczky J."/>
            <person name="LeVine R."/>
            <person name="McEwan P."/>
            <person name="McKernan K."/>
            <person name="Meldrim J."/>
            <person name="Mesirov J.P."/>
            <person name="Miranda C."/>
            <person name="Morris W."/>
            <person name="Naylor J."/>
            <person name="Raymond C."/>
            <person name="Rosetti M."/>
            <person name="Santos R."/>
            <person name="Sheridan A."/>
            <person name="Sougnez C."/>
            <person name="Stange-Thomann N."/>
            <person name="Stojanovic N."/>
            <person name="Subramanian A."/>
            <person name="Wyman D."/>
            <person name="Rogers J."/>
            <person name="Sulston J."/>
            <person name="Ainscough R."/>
            <person name="Beck S."/>
            <person name="Bentley D."/>
            <person name="Burton J."/>
            <person name="Clee C."/>
            <person name="Carter N."/>
            <person name="Coulson A."/>
            <person name="Deadman R."/>
            <person name="Deloukas P."/>
            <person name="Dunham A."/>
            <person name="Dunham I."/>
            <person name="Durbin R."/>
            <person name="French L."/>
            <person name="Grafham D."/>
            <person name="Gregory S."/>
            <person name="Hubbard T."/>
            <person name="Humphray S."/>
            <person name="Hunt A."/>
            <person name="Jones M."/>
            <person name="Lloyd C."/>
            <person name="McMurray A."/>
            <person name="Matthews L."/>
            <person name="Mercer S."/>
            <person name="Milne S."/>
            <person name="Mullikin J.C."/>
            <person name="Mungall A."/>
            <person name="Plumb R."/>
            <person name="Ross M."/>
            <person name="Shownkeen R."/>
            <person name="Sims S."/>
            <person name="Waterston R.H."/>
            <person name="Wilson R.K."/>
            <person name="Hillier L.W."/>
            <person name="McPherson J.D."/>
            <person name="Marra M.A."/>
            <person name="Mardis E.R."/>
            <person name="Fulton L.A."/>
            <person name="Chinwalla A.T."/>
            <person name="Pepin K.H."/>
            <person name="Gish W.R."/>
            <person name="Chissoe S.L."/>
            <person name="Wendl M.C."/>
            <person name="Delehaunty K.D."/>
            <person name="Miner T.L."/>
            <person name="Delehaunty A."/>
            <person name="Kramer J.B."/>
            <person name="Cook L.L."/>
            <person name="Fulton R.S."/>
            <person name="Johnson D.L."/>
            <person name="Minx P.J."/>
            <person name="Clifton S.W."/>
            <person name="Hawkins T."/>
            <person name="Branscomb E."/>
            <person name="Predki P."/>
            <person name="Richardson P."/>
            <person name="Wenning S."/>
            <person name="Slezak T."/>
            <person name="Doggett N."/>
            <person name="Cheng J.F."/>
            <person name="Olsen A."/>
            <person name="Lucas S."/>
            <person name="Elkin C."/>
            <person name="Uberbacher E."/>
            <person name="Frazier M."/>
            <person name="Gibbs R.A."/>
            <person name="Muzny D.M."/>
            <person name="Scherer S.E."/>
            <person name="Bouck J.B."/>
            <person name="Sodergren E.J."/>
            <person name="Worley K.C."/>
            <person name="Rives C.M."/>
            <person name="Gorrell J.H."/>
            <person name="Metzker M.L."/>
            <person name="Naylor S.L."/>
            <person name="Kucherlapati R.S."/>
            <person name="Nelson D.L."/>
            <person name="Weinstock G.M."/>
            <person name="Sakaki Y."/>
            <person name="Fujiyama A."/>
            <person name="Hattori M."/>
            <person name="Yada T."/>
            <person name="Toyoda A."/>
            <person name="Itoh T."/>
            <person name="Kawagoe C."/>
            <person name="Watanabe H."/>
            <person name="Totoki Y."/>
            <person name="Taylor T."/>
            <person name="Weissenbach J."/>
            <person name="Heilig R."/>
            <person name="Saurin W."/>
            <person name="Artiguenave F."/>
            <person name="Brottier P."/>
            <person name="Bruls T."/>
            <person name="Pelletier E."/>
            <person name="Robert C."/>
            <person name="Wincker P."/>
            <person name="Smith D.R."/>
            <person name="Doucette-Stamm L."/>
            <person name="Rubenfield M."/>
            <person name="Weinstock K."/>
            <person name="Lee H.M."/>
            <person name="Dubois J."/>
            <person name="Rosenthal A."/>
            <person name="Platzer M."/>
            <person name="Nyakatura G."/>
            <person name="Taudien S."/>
            <person name="Rump A."/>
            <person name="Yang H."/>
            <person name="Yu J."/>
            <person name="Wang J."/>
            <person name="Huang G."/>
            <person name="Gu J."/>
            <person name="Hood L."/>
            <person name="Rowen L."/>
            <person name="Madan A."/>
            <person name="Qin S."/>
            <person name="Davis R.W."/>
            <person name="Federspiel N.A."/>
            <person name="Abola A.P."/>
            <person name="Proctor M.J."/>
            <person name="Myers R.M."/>
            <person name="Schmutz J."/>
            <person name="Dickson M."/>
            <person name="Grimwood J."/>
            <person name="Cox D.R."/>
            <person name="Olson M.V."/>
            <person name="Kaul R."/>
            <person name="Raymond C."/>
            <person name="Shimizu N."/>
            <person name="Kawasaki K."/>
            <person name="Minoshima S."/>
            <person name="Evans G.A."/>
            <person name="Athanasiou M."/>
            <person name="Schultz R."/>
            <person name="Roe B.A."/>
            <person name="Chen F."/>
            <person name="Pan H."/>
            <person name="Ramser J."/>
            <person name="Lehrach H."/>
            <person name="Reinhardt R."/>
            <person name="McCombie W.R."/>
            <person name="de la Bastide M."/>
            <person name="Dedhia N."/>
            <person name="Blocker H."/>
            <person name="Hornischer K."/>
            <person name="Nordsiek G."/>
            <person name="Agarwala R."/>
            <person name="Aravind L."/>
            <person name="Bailey J.A."/>
            <person name="Bateman A."/>
            <person name="Batzoglou S."/>
            <person name="Birney E."/>
            <person name="Bork P."/>
            <person name="Brown D.G."/>
            <person name="Burge C.B."/>
            <person name="Cerutti L."/>
            <person name="Chen H.C."/>
            <person name="Church D."/>
            <person name="Clamp M."/>
            <person name="Copley R.R."/>
            <person name="Doerks T."/>
            <person name="Eddy S.R."/>
            <person name="Eichler E.E."/>
            <person name="Furey T.S."/>
            <person name="Galagan J."/>
            <person name="Gilbert J.G."/>
            <person name="Harmon C."/>
            <person name="Hayashizaki Y."/>
            <person name="Haussler D."/>
            <person name="Hermjakob H."/>
            <person name="Hokamp K."/>
            <person name="Jang W."/>
            <person name="Johnson L.S."/>
            <person name="Jones T.A."/>
            <person name="Kasif S."/>
            <person name="Kaspryzk A."/>
            <person name="Kennedy S."/>
            <person name="Kent W.J."/>
            <person name="Kitts P."/>
            <person name="Koonin E.V."/>
            <person name="Korf I."/>
            <person name="Kulp D."/>
            <person name="Lancet D."/>
            <person name="Lowe T.M."/>
            <person name="McLysaght A."/>
            <person name="Mikkelsen T."/>
            <person name="Moran J.V."/>
            <person name="Mulder N."/>
            <person name="Pollara V.J."/>
            <person name="Ponting C.P."/>
            <person name="Schuler G."/>
            <person name="Schultz J."/>
            <person name="Slater G."/>
            <person name="Smit A.F."/>
            <person name="Stupka E."/>
            <person name="Szustakowski J."/>
            <person name="Thierry-Mieg D."/>
            <person name="Thierry-Mieg J."/>
            <person name="Wagner L."/>
            <person name="Wallis J."/>
            <person name="Wheeler R."/>
            <person name="Williams A."/>
            <person name="Wolf Y.I."/>
            <person name="Wolfe K.H."/>
            <person name="Yang S.P."/>
            <person name="Yeh R.F."/>
            <person name="Collins F."/>
            <person name="Guyer M.S."/>
            <person name="Peterson J."/>
            <person name="Felsenfeld A."/>
            <person name="Wetterstrand K.A."/>
            <person name="Patrinos A."/>
            <person name="Morgan M.J."/>
            <person name="de Jong P."/>
            <person name="Catanese J.J."/>
            <person name="Osoegawa K."/>
            <person name="Shizuya H."/>
            <person name="Choi S."/>
            <person name="Chen Y.J."/>
        </authorList>
    </citation>
    <scope>NUCLEOTIDE SEQUENCE [LARGE SCALE GENOMIC DNA]</scope>
</reference>
<reference evidence="2" key="5">
    <citation type="submission" date="2025-09" db="UniProtKB">
        <authorList>
            <consortium name="Ensembl"/>
        </authorList>
    </citation>
    <scope>IDENTIFICATION</scope>
</reference>
<dbReference type="Proteomes" id="UP000005640">
    <property type="component" value="Chromosome 10"/>
</dbReference>
<dbReference type="EMBL" id="AL365356">
    <property type="status" value="NOT_ANNOTATED_CDS"/>
    <property type="molecule type" value="Genomic_DNA"/>
</dbReference>
<dbReference type="PANTHER" id="PTHR16207">
    <property type="entry name" value="SET DOMAIN-CONTAINING PROTEIN"/>
    <property type="match status" value="1"/>
</dbReference>
<dbReference type="VEuPathDB" id="HostDB:ENSG00000108021"/>
<dbReference type="Ensembl" id="ENST00000463468.5">
    <property type="protein sequence ID" value="ENSP00000493492.1"/>
    <property type="gene ID" value="ENSG00000108021.22"/>
</dbReference>
<evidence type="ECO:0000313" key="2">
    <source>
        <dbReference type="Ensembl" id="ENSP00000493492.1"/>
    </source>
</evidence>
<proteinExistence type="evidence at protein level"/>
<sequence>MAKIIKVEMKFYVFETVSLSSDSLFQRAVSLLHTSYLDSSSEHGFQYSQVTLVKNDIFLNEYKTFYQQKKASSYTQEELQDTYGFLLFDTEKQAKLVCQCGLRVGSSAVTTLGDPAK</sequence>